<accession>A0ABT3QYY8</accession>
<feature type="chain" id="PRO_5046114380" evidence="1">
    <location>
        <begin position="32"/>
        <end position="253"/>
    </location>
</feature>
<feature type="signal peptide" evidence="1">
    <location>
        <begin position="1"/>
        <end position="31"/>
    </location>
</feature>
<dbReference type="InterPro" id="IPR018725">
    <property type="entry name" value="DUF2259_secreted"/>
</dbReference>
<evidence type="ECO:0000313" key="3">
    <source>
        <dbReference type="Proteomes" id="UP001300261"/>
    </source>
</evidence>
<name>A0ABT3QYY8_9HYPH</name>
<gene>
    <name evidence="2" type="ORF">ON753_06985</name>
</gene>
<sequence length="253" mass="27569">MTVLRAFIRTLTRAIPPVLLALAGLSAPATAGDTADVQVLGFSEDGAYFAFEQYGIQDGSGFPYSEIFVLNVAQDSWVKPSPFRRRDQIDDGDGYDPGALLSKTRAENRSAAQSLLQSIDIAGKGLTAGHNPRTELSSNPHRMVVAPRDFFNAKADAVELSLSEYPLPSGECASYGAKTKGFRLTMTYQGNTRVLNEDANLPESRRCPLGYRIERIVTHFPANAPPVYAVLIQMDSHGFEGPDRRFLAITGKL</sequence>
<evidence type="ECO:0000256" key="1">
    <source>
        <dbReference type="SAM" id="SignalP"/>
    </source>
</evidence>
<dbReference type="RefSeq" id="WP_265961848.1">
    <property type="nucleotide sequence ID" value="NZ_JAPEVI010000003.1"/>
</dbReference>
<organism evidence="2 3">
    <name type="scientific">Roseibium salinum</name>
    <dbReference type="NCBI Taxonomy" id="1604349"/>
    <lineage>
        <taxon>Bacteria</taxon>
        <taxon>Pseudomonadati</taxon>
        <taxon>Pseudomonadota</taxon>
        <taxon>Alphaproteobacteria</taxon>
        <taxon>Hyphomicrobiales</taxon>
        <taxon>Stappiaceae</taxon>
        <taxon>Roseibium</taxon>
    </lineage>
</organism>
<keyword evidence="1" id="KW-0732">Signal</keyword>
<keyword evidence="3" id="KW-1185">Reference proteome</keyword>
<dbReference type="EMBL" id="JAPEVI010000003">
    <property type="protein sequence ID" value="MCX2722151.1"/>
    <property type="molecule type" value="Genomic_DNA"/>
</dbReference>
<evidence type="ECO:0000313" key="2">
    <source>
        <dbReference type="EMBL" id="MCX2722151.1"/>
    </source>
</evidence>
<protein>
    <submittedName>
        <fullName evidence="2">DUF2259 domain-containing protein</fullName>
    </submittedName>
</protein>
<dbReference type="Proteomes" id="UP001300261">
    <property type="component" value="Unassembled WGS sequence"/>
</dbReference>
<proteinExistence type="predicted"/>
<dbReference type="Pfam" id="PF10016">
    <property type="entry name" value="DUF2259"/>
    <property type="match status" value="1"/>
</dbReference>
<comment type="caution">
    <text evidence="2">The sequence shown here is derived from an EMBL/GenBank/DDBJ whole genome shotgun (WGS) entry which is preliminary data.</text>
</comment>
<reference evidence="2 3" key="1">
    <citation type="journal article" date="2016" name="Int. J. Syst. Evol. Microbiol.">
        <title>Labrenzia salina sp. nov., isolated from the rhizosphere of the halophyte Arthrocnemum macrostachyum.</title>
        <authorList>
            <person name="Camacho M."/>
            <person name="Redondo-Gomez S."/>
            <person name="Rodriguez-Llorente I."/>
            <person name="Rohde M."/>
            <person name="Sproer C."/>
            <person name="Schumann P."/>
            <person name="Klenk H.P."/>
            <person name="Montero-Calasanz M.D.C."/>
        </authorList>
    </citation>
    <scope>NUCLEOTIDE SEQUENCE [LARGE SCALE GENOMIC DNA]</scope>
    <source>
        <strain evidence="2 3">DSM 29163</strain>
    </source>
</reference>